<dbReference type="Gene3D" id="1.10.3720.10">
    <property type="entry name" value="MetI-like"/>
    <property type="match status" value="1"/>
</dbReference>
<dbReference type="Pfam" id="PF00528">
    <property type="entry name" value="BPD_transp_1"/>
    <property type="match status" value="1"/>
</dbReference>
<name>A0A9W6J9L2_9HYPH</name>
<dbReference type="PANTHER" id="PTHR42929:SF1">
    <property type="entry name" value="INNER MEMBRANE ABC TRANSPORTER PERMEASE PROTEIN YDCU-RELATED"/>
    <property type="match status" value="1"/>
</dbReference>
<evidence type="ECO:0000256" key="8">
    <source>
        <dbReference type="RuleBase" id="RU363032"/>
    </source>
</evidence>
<feature type="transmembrane region" description="Helical" evidence="8">
    <location>
        <begin position="88"/>
        <end position="111"/>
    </location>
</feature>
<dbReference type="Proteomes" id="UP001143370">
    <property type="component" value="Unassembled WGS sequence"/>
</dbReference>
<keyword evidence="7 8" id="KW-0472">Membrane</keyword>
<evidence type="ECO:0000313" key="11">
    <source>
        <dbReference type="EMBL" id="GLK72258.1"/>
    </source>
</evidence>
<evidence type="ECO:0000256" key="4">
    <source>
        <dbReference type="ARBA" id="ARBA00022475"/>
    </source>
</evidence>
<dbReference type="SUPFAM" id="SSF161098">
    <property type="entry name" value="MetI-like"/>
    <property type="match status" value="1"/>
</dbReference>
<evidence type="ECO:0000256" key="6">
    <source>
        <dbReference type="ARBA" id="ARBA00022989"/>
    </source>
</evidence>
<dbReference type="PROSITE" id="PS50928">
    <property type="entry name" value="ABC_TM1"/>
    <property type="match status" value="1"/>
</dbReference>
<comment type="subcellular location">
    <subcellularLocation>
        <location evidence="1 8">Cell membrane</location>
        <topology evidence="1 8">Multi-pass membrane protein</topology>
    </subcellularLocation>
</comment>
<evidence type="ECO:0000256" key="1">
    <source>
        <dbReference type="ARBA" id="ARBA00004651"/>
    </source>
</evidence>
<gene>
    <name evidence="11" type="ORF">GCM10017643_23740</name>
</gene>
<dbReference type="InterPro" id="IPR035906">
    <property type="entry name" value="MetI-like_sf"/>
</dbReference>
<dbReference type="GO" id="GO:0055085">
    <property type="term" value="P:transmembrane transport"/>
    <property type="evidence" value="ECO:0007669"/>
    <property type="project" value="InterPro"/>
</dbReference>
<evidence type="ECO:0000256" key="5">
    <source>
        <dbReference type="ARBA" id="ARBA00022692"/>
    </source>
</evidence>
<feature type="domain" description="ABC transmembrane type-1" evidence="10">
    <location>
        <begin position="85"/>
        <end position="292"/>
    </location>
</feature>
<keyword evidence="4" id="KW-1003">Cell membrane</keyword>
<dbReference type="PANTHER" id="PTHR42929">
    <property type="entry name" value="INNER MEMBRANE ABC TRANSPORTER PERMEASE PROTEIN YDCU-RELATED-RELATED"/>
    <property type="match status" value="1"/>
</dbReference>
<feature type="transmembrane region" description="Helical" evidence="8">
    <location>
        <begin position="219"/>
        <end position="240"/>
    </location>
</feature>
<feature type="transmembrane region" description="Helical" evidence="8">
    <location>
        <begin position="117"/>
        <end position="135"/>
    </location>
</feature>
<evidence type="ECO:0000256" key="3">
    <source>
        <dbReference type="ARBA" id="ARBA00022448"/>
    </source>
</evidence>
<evidence type="ECO:0000313" key="12">
    <source>
        <dbReference type="Proteomes" id="UP001143370"/>
    </source>
</evidence>
<evidence type="ECO:0000256" key="7">
    <source>
        <dbReference type="ARBA" id="ARBA00023136"/>
    </source>
</evidence>
<feature type="transmembrane region" description="Helical" evidence="8">
    <location>
        <begin position="273"/>
        <end position="295"/>
    </location>
</feature>
<feature type="transmembrane region" description="Helical" evidence="8">
    <location>
        <begin position="172"/>
        <end position="192"/>
    </location>
</feature>
<feature type="transmembrane region" description="Helical" evidence="8">
    <location>
        <begin position="33"/>
        <end position="57"/>
    </location>
</feature>
<dbReference type="CDD" id="cd06261">
    <property type="entry name" value="TM_PBP2"/>
    <property type="match status" value="1"/>
</dbReference>
<reference evidence="11" key="1">
    <citation type="journal article" date="2014" name="Int. J. Syst. Evol. Microbiol.">
        <title>Complete genome sequence of Corynebacterium casei LMG S-19264T (=DSM 44701T), isolated from a smear-ripened cheese.</title>
        <authorList>
            <consortium name="US DOE Joint Genome Institute (JGI-PGF)"/>
            <person name="Walter F."/>
            <person name="Albersmeier A."/>
            <person name="Kalinowski J."/>
            <person name="Ruckert C."/>
        </authorList>
    </citation>
    <scope>NUCLEOTIDE SEQUENCE</scope>
    <source>
        <strain evidence="11">VKM B-2484</strain>
    </source>
</reference>
<evidence type="ECO:0000259" key="10">
    <source>
        <dbReference type="PROSITE" id="PS50928"/>
    </source>
</evidence>
<reference evidence="11" key="2">
    <citation type="submission" date="2023-01" db="EMBL/GenBank/DDBJ databases">
        <authorList>
            <person name="Sun Q."/>
            <person name="Evtushenko L."/>
        </authorList>
    </citation>
    <scope>NUCLEOTIDE SEQUENCE</scope>
    <source>
        <strain evidence="11">VKM B-2484</strain>
    </source>
</reference>
<keyword evidence="5 8" id="KW-0812">Transmembrane</keyword>
<dbReference type="RefSeq" id="WP_246544659.1">
    <property type="nucleotide sequence ID" value="NZ_BSFJ01000010.1"/>
</dbReference>
<dbReference type="GO" id="GO:0005886">
    <property type="term" value="C:plasma membrane"/>
    <property type="evidence" value="ECO:0007669"/>
    <property type="project" value="UniProtKB-SubCell"/>
</dbReference>
<feature type="region of interest" description="Disordered" evidence="9">
    <location>
        <begin position="1"/>
        <end position="20"/>
    </location>
</feature>
<comment type="similarity">
    <text evidence="2">Belongs to the binding-protein-dependent transport system permease family. CysTW subfamily.</text>
</comment>
<comment type="caution">
    <text evidence="11">The sequence shown here is derived from an EMBL/GenBank/DDBJ whole genome shotgun (WGS) entry which is preliminary data.</text>
</comment>
<protein>
    <submittedName>
        <fullName evidence="11">ABC transporter permease</fullName>
    </submittedName>
</protein>
<accession>A0A9W6J9L2</accession>
<evidence type="ECO:0000256" key="2">
    <source>
        <dbReference type="ARBA" id="ARBA00007069"/>
    </source>
</evidence>
<dbReference type="EMBL" id="BSFJ01000010">
    <property type="protein sequence ID" value="GLK72258.1"/>
    <property type="molecule type" value="Genomic_DNA"/>
</dbReference>
<keyword evidence="6 8" id="KW-1133">Transmembrane helix</keyword>
<dbReference type="AlphaFoldDB" id="A0A9W6J9L2"/>
<dbReference type="InterPro" id="IPR000515">
    <property type="entry name" value="MetI-like"/>
</dbReference>
<proteinExistence type="inferred from homology"/>
<sequence>MTDLSLATSGAGPMITGTPSPRRRQARRIVLRLAVYGLPALLILVPLATFLVYSFWITVDGQVVQTFTLANYIDFLAKPVYRGVFVGTLWLASIVAVTSLIFGYIIAYLVWRLEGRLRYLLLLLSVIPLAMNYIVKIYAMRSILGYNGFLNWLLVTVGLLEAPSKQFIFNQTAVMITMAVIYLPYAILPIFLSLERISPSLMAASADLGGRPGQTFRNVVLPLSLPGSIVGALFVMVLALGDYLTPQMVGGNQGFTFGRAIWSQFGMAFNWPFGAALAVVLLLSVVLIILAAAVISRHARVK</sequence>
<keyword evidence="12" id="KW-1185">Reference proteome</keyword>
<organism evidence="11 12">
    <name type="scientific">Ancylobacter dichloromethanicus</name>
    <dbReference type="NCBI Taxonomy" id="518825"/>
    <lineage>
        <taxon>Bacteria</taxon>
        <taxon>Pseudomonadati</taxon>
        <taxon>Pseudomonadota</taxon>
        <taxon>Alphaproteobacteria</taxon>
        <taxon>Hyphomicrobiales</taxon>
        <taxon>Xanthobacteraceae</taxon>
        <taxon>Ancylobacter</taxon>
    </lineage>
</organism>
<evidence type="ECO:0000256" key="9">
    <source>
        <dbReference type="SAM" id="MobiDB-lite"/>
    </source>
</evidence>
<keyword evidence="3 8" id="KW-0813">Transport</keyword>